<feature type="region of interest" description="Disordered" evidence="1">
    <location>
        <begin position="117"/>
        <end position="137"/>
    </location>
</feature>
<evidence type="ECO:0000256" key="1">
    <source>
        <dbReference type="SAM" id="MobiDB-lite"/>
    </source>
</evidence>
<protein>
    <submittedName>
        <fullName evidence="2">Jg16344 protein</fullName>
    </submittedName>
</protein>
<feature type="compositionally biased region" description="Basic and acidic residues" evidence="1">
    <location>
        <begin position="126"/>
        <end position="137"/>
    </location>
</feature>
<accession>A0A8S4RVX2</accession>
<comment type="caution">
    <text evidence="2">The sequence shown here is derived from an EMBL/GenBank/DDBJ whole genome shotgun (WGS) entry which is preliminary data.</text>
</comment>
<name>A0A8S4RVX2_9NEOP</name>
<evidence type="ECO:0000313" key="3">
    <source>
        <dbReference type="Proteomes" id="UP000838756"/>
    </source>
</evidence>
<dbReference type="OrthoDB" id="7482904at2759"/>
<reference evidence="2" key="1">
    <citation type="submission" date="2022-03" db="EMBL/GenBank/DDBJ databases">
        <authorList>
            <person name="Lindestad O."/>
        </authorList>
    </citation>
    <scope>NUCLEOTIDE SEQUENCE</scope>
</reference>
<gene>
    <name evidence="2" type="primary">jg16344</name>
    <name evidence="2" type="ORF">PAEG_LOCUS18188</name>
</gene>
<evidence type="ECO:0000313" key="2">
    <source>
        <dbReference type="EMBL" id="CAH2241782.1"/>
    </source>
</evidence>
<organism evidence="2 3">
    <name type="scientific">Pararge aegeria aegeria</name>
    <dbReference type="NCBI Taxonomy" id="348720"/>
    <lineage>
        <taxon>Eukaryota</taxon>
        <taxon>Metazoa</taxon>
        <taxon>Ecdysozoa</taxon>
        <taxon>Arthropoda</taxon>
        <taxon>Hexapoda</taxon>
        <taxon>Insecta</taxon>
        <taxon>Pterygota</taxon>
        <taxon>Neoptera</taxon>
        <taxon>Endopterygota</taxon>
        <taxon>Lepidoptera</taxon>
        <taxon>Glossata</taxon>
        <taxon>Ditrysia</taxon>
        <taxon>Papilionoidea</taxon>
        <taxon>Nymphalidae</taxon>
        <taxon>Satyrinae</taxon>
        <taxon>Satyrini</taxon>
        <taxon>Parargina</taxon>
        <taxon>Pararge</taxon>
    </lineage>
</organism>
<dbReference type="AlphaFoldDB" id="A0A8S4RVX2"/>
<feature type="region of interest" description="Disordered" evidence="1">
    <location>
        <begin position="49"/>
        <end position="83"/>
    </location>
</feature>
<dbReference type="Proteomes" id="UP000838756">
    <property type="component" value="Unassembled WGS sequence"/>
</dbReference>
<sequence length="137" mass="15222">MKKTNKGRGKNPPKSVKLISKPFCDCTRQCCCQTCPDIKKEIGVPIIKTGKDDPGAKRFSKANKKSSEDVKNSIPKNPSKSVVHATRPSLLDVMKNHQECNCEAIARAVRSDVHKNLDLHQNSARNSKDIENKTKPI</sequence>
<dbReference type="EMBL" id="CAKXAJ010025589">
    <property type="protein sequence ID" value="CAH2241782.1"/>
    <property type="molecule type" value="Genomic_DNA"/>
</dbReference>
<keyword evidence="3" id="KW-1185">Reference proteome</keyword>
<proteinExistence type="predicted"/>